<dbReference type="InterPro" id="IPR005025">
    <property type="entry name" value="FMN_Rdtase-like_dom"/>
</dbReference>
<feature type="domain" description="NADPH-dependent FMN reductase-like" evidence="1">
    <location>
        <begin position="5"/>
        <end position="139"/>
    </location>
</feature>
<dbReference type="STRING" id="1122192.SAMN02745673_02239"/>
<reference evidence="2 3" key="1">
    <citation type="submission" date="2017-02" db="EMBL/GenBank/DDBJ databases">
        <authorList>
            <person name="Peterson S.W."/>
        </authorList>
    </citation>
    <scope>NUCLEOTIDE SEQUENCE [LARGE SCALE GENOMIC DNA]</scope>
    <source>
        <strain evidence="2 3">DSM 45154</strain>
    </source>
</reference>
<organism evidence="2 3">
    <name type="scientific">Marinactinospora thermotolerans DSM 45154</name>
    <dbReference type="NCBI Taxonomy" id="1122192"/>
    <lineage>
        <taxon>Bacteria</taxon>
        <taxon>Bacillati</taxon>
        <taxon>Actinomycetota</taxon>
        <taxon>Actinomycetes</taxon>
        <taxon>Streptosporangiales</taxon>
        <taxon>Nocardiopsidaceae</taxon>
        <taxon>Marinactinospora</taxon>
    </lineage>
</organism>
<accession>A0A1T4QI04</accession>
<dbReference type="GO" id="GO:0016491">
    <property type="term" value="F:oxidoreductase activity"/>
    <property type="evidence" value="ECO:0007669"/>
    <property type="project" value="InterPro"/>
</dbReference>
<protein>
    <submittedName>
        <fullName evidence="2">FMN reductase</fullName>
    </submittedName>
</protein>
<dbReference type="Pfam" id="PF03358">
    <property type="entry name" value="FMN_red"/>
    <property type="match status" value="1"/>
</dbReference>
<proteinExistence type="predicted"/>
<sequence length="172" mass="17667">MTSFTVLIGAPQSHSALRAAALHAAEALLPPTGISDPVEVVDLASFGSALLAADPGEEVTAALGRVRASDVVLVVSPQVHGSYTGLLKVFLDRIPEVGLGHTIAVPMAVVDDLRTGRGVEDDLRVLLSDLGARVIEPGLLLARDELGDPAGVIAAWSEVAAPTLRQATVVSV</sequence>
<dbReference type="AlphaFoldDB" id="A0A1T4QI04"/>
<dbReference type="EMBL" id="FUWS01000005">
    <property type="protein sequence ID" value="SKA03276.1"/>
    <property type="molecule type" value="Genomic_DNA"/>
</dbReference>
<evidence type="ECO:0000313" key="2">
    <source>
        <dbReference type="EMBL" id="SKA03276.1"/>
    </source>
</evidence>
<name>A0A1T4QI04_9ACTN</name>
<gene>
    <name evidence="2" type="ORF">SAMN02745673_02239</name>
</gene>
<dbReference type="OrthoDB" id="1643408at2"/>
<keyword evidence="3" id="KW-1185">Reference proteome</keyword>
<dbReference type="Proteomes" id="UP000190637">
    <property type="component" value="Unassembled WGS sequence"/>
</dbReference>
<dbReference type="Gene3D" id="3.40.50.360">
    <property type="match status" value="1"/>
</dbReference>
<dbReference type="InterPro" id="IPR029039">
    <property type="entry name" value="Flavoprotein-like_sf"/>
</dbReference>
<dbReference type="RefSeq" id="WP_078761572.1">
    <property type="nucleotide sequence ID" value="NZ_FUWS01000005.1"/>
</dbReference>
<evidence type="ECO:0000259" key="1">
    <source>
        <dbReference type="Pfam" id="PF03358"/>
    </source>
</evidence>
<dbReference type="SUPFAM" id="SSF52218">
    <property type="entry name" value="Flavoproteins"/>
    <property type="match status" value="1"/>
</dbReference>
<evidence type="ECO:0000313" key="3">
    <source>
        <dbReference type="Proteomes" id="UP000190637"/>
    </source>
</evidence>